<evidence type="ECO:0000313" key="3">
    <source>
        <dbReference type="EMBL" id="EQD58800.1"/>
    </source>
</evidence>
<dbReference type="InterPro" id="IPR013766">
    <property type="entry name" value="Thioredoxin_domain"/>
</dbReference>
<proteinExistence type="predicted"/>
<gene>
    <name evidence="3" type="ORF">B2A_04227</name>
</gene>
<dbReference type="EMBL" id="AUZZ01002827">
    <property type="protein sequence ID" value="EQD58800.1"/>
    <property type="molecule type" value="Genomic_DNA"/>
</dbReference>
<sequence>MKKSRKVAYAIVIVVIIAIGAYILNSNSNSNSSAPKIGFSAPNYSFIYASNGTVANVASLKGKPVLLWFVATWCSGCAVGNEELNYNMSFFQKHGINVVEVELYKDLGYNGAPISSFVNEYAPNATKYGNFYDAISSYNLSVAYDSKGYLDIYYLIGPNGKILYENDGSLAATLPQLKYEISSLANEL</sequence>
<feature type="domain" description="Thioredoxin" evidence="2">
    <location>
        <begin position="35"/>
        <end position="186"/>
    </location>
</feature>
<name>T1BY90_9ZZZZ</name>
<dbReference type="InterPro" id="IPR050553">
    <property type="entry name" value="Thioredoxin_ResA/DsbE_sf"/>
</dbReference>
<feature type="transmembrane region" description="Helical" evidence="1">
    <location>
        <begin position="7"/>
        <end position="24"/>
    </location>
</feature>
<evidence type="ECO:0000259" key="2">
    <source>
        <dbReference type="PROSITE" id="PS51352"/>
    </source>
</evidence>
<evidence type="ECO:0000256" key="1">
    <source>
        <dbReference type="SAM" id="Phobius"/>
    </source>
</evidence>
<dbReference type="SUPFAM" id="SSF52833">
    <property type="entry name" value="Thioredoxin-like"/>
    <property type="match status" value="1"/>
</dbReference>
<dbReference type="PANTHER" id="PTHR42852">
    <property type="entry name" value="THIOL:DISULFIDE INTERCHANGE PROTEIN DSBE"/>
    <property type="match status" value="1"/>
</dbReference>
<comment type="caution">
    <text evidence="3">The sequence shown here is derived from an EMBL/GenBank/DDBJ whole genome shotgun (WGS) entry which is preliminary data.</text>
</comment>
<dbReference type="GO" id="GO:0016491">
    <property type="term" value="F:oxidoreductase activity"/>
    <property type="evidence" value="ECO:0007669"/>
    <property type="project" value="InterPro"/>
</dbReference>
<dbReference type="PROSITE" id="PS51352">
    <property type="entry name" value="THIOREDOXIN_2"/>
    <property type="match status" value="1"/>
</dbReference>
<dbReference type="AlphaFoldDB" id="T1BY90"/>
<dbReference type="Pfam" id="PF00578">
    <property type="entry name" value="AhpC-TSA"/>
    <property type="match status" value="1"/>
</dbReference>
<keyword evidence="1" id="KW-0812">Transmembrane</keyword>
<organism evidence="3">
    <name type="scientific">mine drainage metagenome</name>
    <dbReference type="NCBI Taxonomy" id="410659"/>
    <lineage>
        <taxon>unclassified sequences</taxon>
        <taxon>metagenomes</taxon>
        <taxon>ecological metagenomes</taxon>
    </lineage>
</organism>
<accession>T1BY90</accession>
<dbReference type="InterPro" id="IPR036249">
    <property type="entry name" value="Thioredoxin-like_sf"/>
</dbReference>
<protein>
    <submittedName>
        <fullName evidence="3">Alkyl hydroperoxide reductase/ Thiol specific antioxidant/ Mal allergen</fullName>
    </submittedName>
</protein>
<reference evidence="3" key="2">
    <citation type="journal article" date="2014" name="ISME J.">
        <title>Microbial stratification in low pH oxic and suboxic macroscopic growths along an acid mine drainage.</title>
        <authorList>
            <person name="Mendez-Garcia C."/>
            <person name="Mesa V."/>
            <person name="Sprenger R.R."/>
            <person name="Richter M."/>
            <person name="Diez M.S."/>
            <person name="Solano J."/>
            <person name="Bargiela R."/>
            <person name="Golyshina O.V."/>
            <person name="Manteca A."/>
            <person name="Ramos J.L."/>
            <person name="Gallego J.R."/>
            <person name="Llorente I."/>
            <person name="Martins Dos Santos V.A."/>
            <person name="Jensen O.N."/>
            <person name="Pelaez A.I."/>
            <person name="Sanchez J."/>
            <person name="Ferrer M."/>
        </authorList>
    </citation>
    <scope>NUCLEOTIDE SEQUENCE</scope>
</reference>
<dbReference type="Gene3D" id="3.40.30.10">
    <property type="entry name" value="Glutaredoxin"/>
    <property type="match status" value="1"/>
</dbReference>
<dbReference type="GO" id="GO:0016209">
    <property type="term" value="F:antioxidant activity"/>
    <property type="evidence" value="ECO:0007669"/>
    <property type="project" value="InterPro"/>
</dbReference>
<keyword evidence="1" id="KW-1133">Transmembrane helix</keyword>
<reference evidence="3" key="1">
    <citation type="submission" date="2013-08" db="EMBL/GenBank/DDBJ databases">
        <authorList>
            <person name="Mendez C."/>
            <person name="Richter M."/>
            <person name="Ferrer M."/>
            <person name="Sanchez J."/>
        </authorList>
    </citation>
    <scope>NUCLEOTIDE SEQUENCE</scope>
</reference>
<dbReference type="PANTHER" id="PTHR42852:SF17">
    <property type="entry name" value="THIOREDOXIN-LIKE PROTEIN HI_1115"/>
    <property type="match status" value="1"/>
</dbReference>
<dbReference type="InterPro" id="IPR000866">
    <property type="entry name" value="AhpC/TSA"/>
</dbReference>
<keyword evidence="1" id="KW-0472">Membrane</keyword>